<gene>
    <name evidence="1" type="ORF">AB1Y20_019054</name>
</gene>
<accession>A0AB34JQB3</accession>
<dbReference type="EMBL" id="JBGBPQ010000005">
    <property type="protein sequence ID" value="KAL1524145.1"/>
    <property type="molecule type" value="Genomic_DNA"/>
</dbReference>
<keyword evidence="2" id="KW-1185">Reference proteome</keyword>
<dbReference type="AlphaFoldDB" id="A0AB34JQB3"/>
<evidence type="ECO:0000313" key="2">
    <source>
        <dbReference type="Proteomes" id="UP001515480"/>
    </source>
</evidence>
<sequence length="123" mass="14180">MMLIPSREENLPAPSSAIEALLNQHEPFFRLLPEHRMSSLLCQQGNKQLPLLLDLALHESVTLDTAAYRRHVVVLTTELAISQKIREEHLQIHVCTNAEGVKDYLEWLRQRAQEELSDPWMTS</sequence>
<dbReference type="Proteomes" id="UP001515480">
    <property type="component" value="Unassembled WGS sequence"/>
</dbReference>
<comment type="caution">
    <text evidence="1">The sequence shown here is derived from an EMBL/GenBank/DDBJ whole genome shotgun (WGS) entry which is preliminary data.</text>
</comment>
<reference evidence="1 2" key="1">
    <citation type="journal article" date="2024" name="Science">
        <title>Giant polyketide synthase enzymes in the biosynthesis of giant marine polyether toxins.</title>
        <authorList>
            <person name="Fallon T.R."/>
            <person name="Shende V.V."/>
            <person name="Wierzbicki I.H."/>
            <person name="Pendleton A.L."/>
            <person name="Watervoot N.F."/>
            <person name="Auber R.P."/>
            <person name="Gonzalez D.J."/>
            <person name="Wisecaver J.H."/>
            <person name="Moore B.S."/>
        </authorList>
    </citation>
    <scope>NUCLEOTIDE SEQUENCE [LARGE SCALE GENOMIC DNA]</scope>
    <source>
        <strain evidence="1 2">12B1</strain>
    </source>
</reference>
<name>A0AB34JQB3_PRYPA</name>
<organism evidence="1 2">
    <name type="scientific">Prymnesium parvum</name>
    <name type="common">Toxic golden alga</name>
    <dbReference type="NCBI Taxonomy" id="97485"/>
    <lineage>
        <taxon>Eukaryota</taxon>
        <taxon>Haptista</taxon>
        <taxon>Haptophyta</taxon>
        <taxon>Prymnesiophyceae</taxon>
        <taxon>Prymnesiales</taxon>
        <taxon>Prymnesiaceae</taxon>
        <taxon>Prymnesium</taxon>
    </lineage>
</organism>
<proteinExistence type="predicted"/>
<protein>
    <submittedName>
        <fullName evidence="1">Uncharacterized protein</fullName>
    </submittedName>
</protein>
<evidence type="ECO:0000313" key="1">
    <source>
        <dbReference type="EMBL" id="KAL1524145.1"/>
    </source>
</evidence>